<reference evidence="1" key="1">
    <citation type="submission" date="2014-09" db="EMBL/GenBank/DDBJ databases">
        <authorList>
            <person name="Magalhaes I.L.F."/>
            <person name="Oliveira U."/>
            <person name="Santos F.R."/>
            <person name="Vidigal T.H.D.A."/>
            <person name="Brescovit A.D."/>
            <person name="Santos A.J."/>
        </authorList>
    </citation>
    <scope>NUCLEOTIDE SEQUENCE</scope>
    <source>
        <tissue evidence="1">Shoot tissue taken approximately 20 cm above the soil surface</tissue>
    </source>
</reference>
<evidence type="ECO:0000313" key="1">
    <source>
        <dbReference type="EMBL" id="JAD35892.1"/>
    </source>
</evidence>
<dbReference type="EMBL" id="GBRH01262003">
    <property type="protein sequence ID" value="JAD35892.1"/>
    <property type="molecule type" value="Transcribed_RNA"/>
</dbReference>
<dbReference type="AlphaFoldDB" id="A0A0A8ZM20"/>
<accession>A0A0A8ZM20</accession>
<reference evidence="1" key="2">
    <citation type="journal article" date="2015" name="Data Brief">
        <title>Shoot transcriptome of the giant reed, Arundo donax.</title>
        <authorList>
            <person name="Barrero R.A."/>
            <person name="Guerrero F.D."/>
            <person name="Moolhuijzen P."/>
            <person name="Goolsby J.A."/>
            <person name="Tidwell J."/>
            <person name="Bellgard S.E."/>
            <person name="Bellgard M.I."/>
        </authorList>
    </citation>
    <scope>NUCLEOTIDE SEQUENCE</scope>
    <source>
        <tissue evidence="1">Shoot tissue taken approximately 20 cm above the soil surface</tissue>
    </source>
</reference>
<name>A0A0A8ZM20_ARUDO</name>
<sequence length="86" mass="10293">MMSKQTNPTHLHFSISRNVVSTQHQATHTKCLFFLRIHMIELHDTIRYLLSENIMHYWKFMDHATINVALTNHTKIGKYQQSVKLW</sequence>
<organism evidence="1">
    <name type="scientific">Arundo donax</name>
    <name type="common">Giant reed</name>
    <name type="synonym">Donax arundinaceus</name>
    <dbReference type="NCBI Taxonomy" id="35708"/>
    <lineage>
        <taxon>Eukaryota</taxon>
        <taxon>Viridiplantae</taxon>
        <taxon>Streptophyta</taxon>
        <taxon>Embryophyta</taxon>
        <taxon>Tracheophyta</taxon>
        <taxon>Spermatophyta</taxon>
        <taxon>Magnoliopsida</taxon>
        <taxon>Liliopsida</taxon>
        <taxon>Poales</taxon>
        <taxon>Poaceae</taxon>
        <taxon>PACMAD clade</taxon>
        <taxon>Arundinoideae</taxon>
        <taxon>Arundineae</taxon>
        <taxon>Arundo</taxon>
    </lineage>
</organism>
<protein>
    <submittedName>
        <fullName evidence="1">Uncharacterized protein</fullName>
    </submittedName>
</protein>
<proteinExistence type="predicted"/>